<organism evidence="12">
    <name type="scientific">Hexamita inflata</name>
    <dbReference type="NCBI Taxonomy" id="28002"/>
    <lineage>
        <taxon>Eukaryota</taxon>
        <taxon>Metamonada</taxon>
        <taxon>Diplomonadida</taxon>
        <taxon>Hexamitidae</taxon>
        <taxon>Hexamitinae</taxon>
        <taxon>Hexamita</taxon>
    </lineage>
</organism>
<dbReference type="PIRSF" id="PIRSF006588">
    <property type="entry name" value="TyrRS_arch_euk"/>
    <property type="match status" value="1"/>
</dbReference>
<evidence type="ECO:0000313" key="12">
    <source>
        <dbReference type="EMBL" id="CAI9948901.1"/>
    </source>
</evidence>
<keyword evidence="7 11" id="KW-0648">Protein biosynthesis</keyword>
<comment type="catalytic activity">
    <reaction evidence="10">
        <text>tRNA(Tyr) + L-tyrosine + ATP = L-tyrosyl-tRNA(Tyr) + AMP + diphosphate + H(+)</text>
        <dbReference type="Rhea" id="RHEA:10220"/>
        <dbReference type="Rhea" id="RHEA-COMP:9706"/>
        <dbReference type="Rhea" id="RHEA-COMP:9707"/>
        <dbReference type="ChEBI" id="CHEBI:15378"/>
        <dbReference type="ChEBI" id="CHEBI:30616"/>
        <dbReference type="ChEBI" id="CHEBI:33019"/>
        <dbReference type="ChEBI" id="CHEBI:58315"/>
        <dbReference type="ChEBI" id="CHEBI:78442"/>
        <dbReference type="ChEBI" id="CHEBI:78536"/>
        <dbReference type="ChEBI" id="CHEBI:456215"/>
        <dbReference type="EC" id="6.1.1.1"/>
    </reaction>
</comment>
<evidence type="ECO:0000256" key="2">
    <source>
        <dbReference type="ARBA" id="ARBA00005594"/>
    </source>
</evidence>
<dbReference type="PANTHER" id="PTHR46264">
    <property type="entry name" value="TYROSINE-TRNA LIGASE"/>
    <property type="match status" value="1"/>
</dbReference>
<evidence type="ECO:0000256" key="7">
    <source>
        <dbReference type="ARBA" id="ARBA00022917"/>
    </source>
</evidence>
<dbReference type="EC" id="6.1.1.1" evidence="3"/>
<evidence type="ECO:0000256" key="9">
    <source>
        <dbReference type="ARBA" id="ARBA00033323"/>
    </source>
</evidence>
<dbReference type="GO" id="GO:0005737">
    <property type="term" value="C:cytoplasm"/>
    <property type="evidence" value="ECO:0007669"/>
    <property type="project" value="TreeGrafter"/>
</dbReference>
<accession>A0AA86PZE0</accession>
<dbReference type="PANTHER" id="PTHR46264:SF4">
    <property type="entry name" value="TYROSINE--TRNA LIGASE, CYTOPLASMIC"/>
    <property type="match status" value="1"/>
</dbReference>
<dbReference type="InterPro" id="IPR050489">
    <property type="entry name" value="Tyr-tRNA_synthase"/>
</dbReference>
<dbReference type="InterPro" id="IPR023617">
    <property type="entry name" value="Tyr-tRNA-ligase_arc/euk-type"/>
</dbReference>
<dbReference type="EMBL" id="CAXDID020000172">
    <property type="protein sequence ID" value="CAL6047521.1"/>
    <property type="molecule type" value="Genomic_DNA"/>
</dbReference>
<keyword evidence="6 11" id="KW-0067">ATP-binding</keyword>
<dbReference type="EMBL" id="CATOUU010000792">
    <property type="protein sequence ID" value="CAI9948901.1"/>
    <property type="molecule type" value="Genomic_DNA"/>
</dbReference>
<evidence type="ECO:0000256" key="8">
    <source>
        <dbReference type="ARBA" id="ARBA00023146"/>
    </source>
</evidence>
<protein>
    <recommendedName>
        <fullName evidence="3">tyrosine--tRNA ligase</fullName>
        <ecNumber evidence="3">6.1.1.1</ecNumber>
    </recommendedName>
    <alternativeName>
        <fullName evidence="9">Tyrosyl-tRNA synthetase</fullName>
    </alternativeName>
</protein>
<dbReference type="Gene3D" id="3.40.50.620">
    <property type="entry name" value="HUPs"/>
    <property type="match status" value="2"/>
</dbReference>
<dbReference type="FunFam" id="3.40.50.620:FF:000085">
    <property type="entry name" value="Tyrosine--tRNA ligase 1 cytoplasmic"/>
    <property type="match status" value="1"/>
</dbReference>
<evidence type="ECO:0000256" key="10">
    <source>
        <dbReference type="ARBA" id="ARBA00048248"/>
    </source>
</evidence>
<reference evidence="12" key="1">
    <citation type="submission" date="2023-06" db="EMBL/GenBank/DDBJ databases">
        <authorList>
            <person name="Kurt Z."/>
        </authorList>
    </citation>
    <scope>NUCLEOTIDE SEQUENCE</scope>
</reference>
<dbReference type="AlphaFoldDB" id="A0AA86PZE0"/>
<evidence type="ECO:0000256" key="1">
    <source>
        <dbReference type="ARBA" id="ARBA00002025"/>
    </source>
</evidence>
<keyword evidence="8 11" id="KW-0030">Aminoacyl-tRNA synthetase</keyword>
<comment type="similarity">
    <text evidence="2 11">Belongs to the class-I aminoacyl-tRNA synthetase family.</text>
</comment>
<gene>
    <name evidence="12" type="ORF">HINF_LOCUS36546</name>
    <name evidence="13" type="ORF">HINF_LOCUS42245</name>
</gene>
<keyword evidence="4 11" id="KW-0436">Ligase</keyword>
<dbReference type="InterPro" id="IPR002305">
    <property type="entry name" value="aa-tRNA-synth_Ic"/>
</dbReference>
<comment type="caution">
    <text evidence="12">The sequence shown here is derived from an EMBL/GenBank/DDBJ whole genome shotgun (WGS) entry which is preliminary data.</text>
</comment>
<dbReference type="SUPFAM" id="SSF52374">
    <property type="entry name" value="Nucleotidylyl transferase"/>
    <property type="match status" value="1"/>
</dbReference>
<evidence type="ECO:0000256" key="11">
    <source>
        <dbReference type="RuleBase" id="RU363036"/>
    </source>
</evidence>
<dbReference type="Pfam" id="PF00579">
    <property type="entry name" value="tRNA-synt_1b"/>
    <property type="match status" value="1"/>
</dbReference>
<dbReference type="GO" id="GO:0006437">
    <property type="term" value="P:tyrosyl-tRNA aminoacylation"/>
    <property type="evidence" value="ECO:0007669"/>
    <property type="project" value="TreeGrafter"/>
</dbReference>
<evidence type="ECO:0000256" key="6">
    <source>
        <dbReference type="ARBA" id="ARBA00022840"/>
    </source>
</evidence>
<evidence type="ECO:0000313" key="13">
    <source>
        <dbReference type="EMBL" id="CAL6047521.1"/>
    </source>
</evidence>
<dbReference type="InterPro" id="IPR014729">
    <property type="entry name" value="Rossmann-like_a/b/a_fold"/>
</dbReference>
<name>A0AA86PZE0_9EUKA</name>
<dbReference type="GO" id="GO:0005524">
    <property type="term" value="F:ATP binding"/>
    <property type="evidence" value="ECO:0007669"/>
    <property type="project" value="UniProtKB-KW"/>
</dbReference>
<dbReference type="NCBIfam" id="NF006330">
    <property type="entry name" value="PRK08560.1"/>
    <property type="match status" value="1"/>
</dbReference>
<evidence type="ECO:0000256" key="3">
    <source>
        <dbReference type="ARBA" id="ARBA00013160"/>
    </source>
</evidence>
<evidence type="ECO:0000256" key="4">
    <source>
        <dbReference type="ARBA" id="ARBA00022598"/>
    </source>
</evidence>
<keyword evidence="5 11" id="KW-0547">Nucleotide-binding</keyword>
<proteinExistence type="inferred from homology"/>
<dbReference type="GO" id="GO:0004831">
    <property type="term" value="F:tyrosine-tRNA ligase activity"/>
    <property type="evidence" value="ECO:0007669"/>
    <property type="project" value="UniProtKB-EC"/>
</dbReference>
<reference evidence="13 14" key="2">
    <citation type="submission" date="2024-07" db="EMBL/GenBank/DDBJ databases">
        <authorList>
            <person name="Akdeniz Z."/>
        </authorList>
    </citation>
    <scope>NUCLEOTIDE SEQUENCE [LARGE SCALE GENOMIC DNA]</scope>
</reference>
<dbReference type="Proteomes" id="UP001642409">
    <property type="component" value="Unassembled WGS sequence"/>
</dbReference>
<evidence type="ECO:0000313" key="14">
    <source>
        <dbReference type="Proteomes" id="UP001642409"/>
    </source>
</evidence>
<keyword evidence="14" id="KW-1185">Reference proteome</keyword>
<comment type="function">
    <text evidence="1">Catalyzes the attachment of tyrosine to tRNA(Tyr) in a two-step reaction: tyrosine is first activated by ATP to form Tyr-AMP and then transferred to the acceptor end of tRNA(Tyr).</text>
</comment>
<evidence type="ECO:0000256" key="5">
    <source>
        <dbReference type="ARBA" id="ARBA00022741"/>
    </source>
</evidence>
<sequence>MSTLSLQEKVAIFSRIGEEILEVPELEALLAENRPLRVYDGFEPSGRIHIAQGLLKAINVNRMIKCGCTCVFYVADWFALLNNKCEGDLNKIKRLGQYFIEVWKASGMDMSGVEFVWASDFISSRPQYWGRVMDIARSNTLTRVQRCSTIMGRSESDEQPVAQIMYPCMQCSDVFELGIDICQLGIDQRKVNMLAREYATKIKVKKPVIVSHHMLLGLIGGKMSKSIQGSAIFMDDSTVDINAKIMQADCPDIEDQNPVLEYYKYIVFGAAEVKLGGFNKVVVDEIEYTEYSQLLESYLAKKVSVQSLKVYLVQIIDQLINPVRKSFQSTEELKDLKQFVVDMRVTR</sequence>